<dbReference type="AlphaFoldDB" id="F5XSK8"/>
<evidence type="ECO:0000313" key="2">
    <source>
        <dbReference type="Proteomes" id="UP000007947"/>
    </source>
</evidence>
<sequence>MAEDTIVFPDLSLMEQIDALLPALGFPASTEVEVEPALDYPGQQLAIDIYAPTDGELHTAVEAIRDALFLKFRIATRTSSELDREILAKQSA</sequence>
<dbReference type="Proteomes" id="UP000007947">
    <property type="component" value="Chromosome"/>
</dbReference>
<dbReference type="EMBL" id="AP012204">
    <property type="protein sequence ID" value="BAK37266.1"/>
    <property type="molecule type" value="Genomic_DNA"/>
</dbReference>
<evidence type="ECO:0000313" key="1">
    <source>
        <dbReference type="EMBL" id="BAK37266.1"/>
    </source>
</evidence>
<organism evidence="1 2">
    <name type="scientific">Microlunatus phosphovorus (strain ATCC 700054 / DSM 10555 / JCM 9379 / NBRC 101784 / NCIMB 13414 / VKM Ac-1990 / NM-1)</name>
    <dbReference type="NCBI Taxonomy" id="1032480"/>
    <lineage>
        <taxon>Bacteria</taxon>
        <taxon>Bacillati</taxon>
        <taxon>Actinomycetota</taxon>
        <taxon>Actinomycetes</taxon>
        <taxon>Propionibacteriales</taxon>
        <taxon>Propionibacteriaceae</taxon>
        <taxon>Microlunatus</taxon>
    </lineage>
</organism>
<keyword evidence="2" id="KW-1185">Reference proteome</keyword>
<dbReference type="RefSeq" id="WP_013865102.1">
    <property type="nucleotide sequence ID" value="NC_015635.1"/>
</dbReference>
<reference evidence="1 2" key="1">
    <citation type="submission" date="2011-05" db="EMBL/GenBank/DDBJ databases">
        <title>Whole genome sequence of Microlunatus phosphovorus NM-1.</title>
        <authorList>
            <person name="Hosoyama A."/>
            <person name="Sasaki K."/>
            <person name="Harada T."/>
            <person name="Igarashi R."/>
            <person name="Kawakoshi A."/>
            <person name="Sasagawa M."/>
            <person name="Fukada J."/>
            <person name="Nakamura S."/>
            <person name="Katano Y."/>
            <person name="Hanada S."/>
            <person name="Kamagata Y."/>
            <person name="Nakamura N."/>
            <person name="Yamazaki S."/>
            <person name="Fujita N."/>
        </authorList>
    </citation>
    <scope>NUCLEOTIDE SEQUENCE [LARGE SCALE GENOMIC DNA]</scope>
    <source>
        <strain evidence="2">ATCC 700054 / DSM 10555 / JCM 9379 / NBRC 101784 / NCIMB 13414 / VKM Ac-1990 / NM-1</strain>
    </source>
</reference>
<name>F5XSK8_MICPN</name>
<dbReference type="HOGENOM" id="CLU_2409951_0_0_11"/>
<dbReference type="STRING" id="1032480.MLP_42520"/>
<protein>
    <submittedName>
        <fullName evidence="1">Uncharacterized protein</fullName>
    </submittedName>
</protein>
<accession>F5XSK8</accession>
<proteinExistence type="predicted"/>
<dbReference type="KEGG" id="mph:MLP_42520"/>
<gene>
    <name evidence="1" type="ordered locus">MLP_42520</name>
</gene>